<gene>
    <name evidence="2" type="ORF">E2C01_055057</name>
</gene>
<evidence type="ECO:0000313" key="3">
    <source>
        <dbReference type="Proteomes" id="UP000324222"/>
    </source>
</evidence>
<keyword evidence="1" id="KW-0812">Transmembrane</keyword>
<evidence type="ECO:0000313" key="2">
    <source>
        <dbReference type="EMBL" id="MPC60995.1"/>
    </source>
</evidence>
<proteinExistence type="predicted"/>
<sequence>MMTLGGSRSPDPPQWCLATPILGAGQLGGYWGLPSVFFQQTGAQCLTAPLWPNKPTVLLVLALTAAMLPLFLLM</sequence>
<evidence type="ECO:0000256" key="1">
    <source>
        <dbReference type="SAM" id="Phobius"/>
    </source>
</evidence>
<dbReference type="AlphaFoldDB" id="A0A5B7GUA0"/>
<name>A0A5B7GUA0_PORTR</name>
<keyword evidence="3" id="KW-1185">Reference proteome</keyword>
<organism evidence="2 3">
    <name type="scientific">Portunus trituberculatus</name>
    <name type="common">Swimming crab</name>
    <name type="synonym">Neptunus trituberculatus</name>
    <dbReference type="NCBI Taxonomy" id="210409"/>
    <lineage>
        <taxon>Eukaryota</taxon>
        <taxon>Metazoa</taxon>
        <taxon>Ecdysozoa</taxon>
        <taxon>Arthropoda</taxon>
        <taxon>Crustacea</taxon>
        <taxon>Multicrustacea</taxon>
        <taxon>Malacostraca</taxon>
        <taxon>Eumalacostraca</taxon>
        <taxon>Eucarida</taxon>
        <taxon>Decapoda</taxon>
        <taxon>Pleocyemata</taxon>
        <taxon>Brachyura</taxon>
        <taxon>Eubrachyura</taxon>
        <taxon>Portunoidea</taxon>
        <taxon>Portunidae</taxon>
        <taxon>Portuninae</taxon>
        <taxon>Portunus</taxon>
    </lineage>
</organism>
<comment type="caution">
    <text evidence="2">The sequence shown here is derived from an EMBL/GenBank/DDBJ whole genome shotgun (WGS) entry which is preliminary data.</text>
</comment>
<feature type="transmembrane region" description="Helical" evidence="1">
    <location>
        <begin position="56"/>
        <end position="73"/>
    </location>
</feature>
<keyword evidence="1" id="KW-1133">Transmembrane helix</keyword>
<accession>A0A5B7GUA0</accession>
<keyword evidence="1" id="KW-0472">Membrane</keyword>
<protein>
    <submittedName>
        <fullName evidence="2">Uncharacterized protein</fullName>
    </submittedName>
</protein>
<dbReference type="Proteomes" id="UP000324222">
    <property type="component" value="Unassembled WGS sequence"/>
</dbReference>
<dbReference type="EMBL" id="VSRR010018111">
    <property type="protein sequence ID" value="MPC60995.1"/>
    <property type="molecule type" value="Genomic_DNA"/>
</dbReference>
<reference evidence="2 3" key="1">
    <citation type="submission" date="2019-05" db="EMBL/GenBank/DDBJ databases">
        <title>Another draft genome of Portunus trituberculatus and its Hox gene families provides insights of decapod evolution.</title>
        <authorList>
            <person name="Jeong J.-H."/>
            <person name="Song I."/>
            <person name="Kim S."/>
            <person name="Choi T."/>
            <person name="Kim D."/>
            <person name="Ryu S."/>
            <person name="Kim W."/>
        </authorList>
    </citation>
    <scope>NUCLEOTIDE SEQUENCE [LARGE SCALE GENOMIC DNA]</scope>
    <source>
        <tissue evidence="2">Muscle</tissue>
    </source>
</reference>